<proteinExistence type="predicted"/>
<reference evidence="1 2" key="1">
    <citation type="submission" date="2022-06" db="EMBL/GenBank/DDBJ databases">
        <title>Whole genome sequence of Streptomyces griseoincarnatus RB7AG.</title>
        <authorList>
            <person name="Ray L."/>
            <person name="Behera S."/>
            <person name="Panda A.N."/>
        </authorList>
    </citation>
    <scope>NUCLEOTIDE SEQUENCE [LARGE SCALE GENOMIC DNA]</scope>
    <source>
        <strain evidence="1 2">RB7AG</strain>
    </source>
</reference>
<name>A0ABT0W403_STRGI</name>
<organism evidence="1 2">
    <name type="scientific">Streptomyces griseoincarnatus</name>
    <dbReference type="NCBI Taxonomy" id="29305"/>
    <lineage>
        <taxon>Bacteria</taxon>
        <taxon>Bacillati</taxon>
        <taxon>Actinomycetota</taxon>
        <taxon>Actinomycetes</taxon>
        <taxon>Kitasatosporales</taxon>
        <taxon>Streptomycetaceae</taxon>
        <taxon>Streptomyces</taxon>
        <taxon>Streptomyces griseoincarnatus group</taxon>
    </lineage>
</organism>
<protein>
    <submittedName>
        <fullName evidence="1">Uncharacterized protein</fullName>
    </submittedName>
</protein>
<keyword evidence="2" id="KW-1185">Reference proteome</keyword>
<evidence type="ECO:0000313" key="1">
    <source>
        <dbReference type="EMBL" id="MCM2518308.1"/>
    </source>
</evidence>
<dbReference type="Proteomes" id="UP001523263">
    <property type="component" value="Unassembled WGS sequence"/>
</dbReference>
<evidence type="ECO:0000313" key="2">
    <source>
        <dbReference type="Proteomes" id="UP001523263"/>
    </source>
</evidence>
<gene>
    <name evidence="1" type="ORF">NC658_34660</name>
</gene>
<sequence length="101" mass="11343">MPENEFTAHMIESLEDEIVQARESGAVPPRLCDALAAVIGLYEEATKRARIDDSFLQAWALNYQIENFTKPTESGARRLLPGLEAALYQLNQAFSEDEERA</sequence>
<dbReference type="RefSeq" id="WP_251100491.1">
    <property type="nucleotide sequence ID" value="NZ_JAMQBH010000056.1"/>
</dbReference>
<dbReference type="EMBL" id="JAMQBH010000056">
    <property type="protein sequence ID" value="MCM2518308.1"/>
    <property type="molecule type" value="Genomic_DNA"/>
</dbReference>
<comment type="caution">
    <text evidence="1">The sequence shown here is derived from an EMBL/GenBank/DDBJ whole genome shotgun (WGS) entry which is preliminary data.</text>
</comment>
<accession>A0ABT0W403</accession>